<evidence type="ECO:0000256" key="1">
    <source>
        <dbReference type="ARBA" id="ARBA00004141"/>
    </source>
</evidence>
<evidence type="ECO:0000313" key="7">
    <source>
        <dbReference type="EnsemblPlants" id="KQK93417"/>
    </source>
</evidence>
<dbReference type="GO" id="GO:0016020">
    <property type="term" value="C:membrane"/>
    <property type="evidence" value="ECO:0000318"/>
    <property type="project" value="GO_Central"/>
</dbReference>
<proteinExistence type="inferred from homology"/>
<keyword evidence="3 6" id="KW-0812">Transmembrane</keyword>
<feature type="transmembrane region" description="Helical" evidence="6">
    <location>
        <begin position="175"/>
        <end position="193"/>
    </location>
</feature>
<evidence type="ECO:0000256" key="4">
    <source>
        <dbReference type="ARBA" id="ARBA00022989"/>
    </source>
</evidence>
<feature type="transmembrane region" description="Helical" evidence="6">
    <location>
        <begin position="12"/>
        <end position="31"/>
    </location>
</feature>
<evidence type="ECO:0000256" key="2">
    <source>
        <dbReference type="ARBA" id="ARBA00006665"/>
    </source>
</evidence>
<dbReference type="Gramene" id="KQK93417">
    <property type="protein sequence ID" value="KQK93417"/>
    <property type="gene ID" value="SETIT_027488mg"/>
</dbReference>
<evidence type="ECO:0000313" key="8">
    <source>
        <dbReference type="Proteomes" id="UP000004995"/>
    </source>
</evidence>
<keyword evidence="8" id="KW-1185">Reference proteome</keyword>
<feature type="transmembrane region" description="Helical" evidence="6">
    <location>
        <begin position="252"/>
        <end position="275"/>
    </location>
</feature>
<dbReference type="PANTHER" id="PTHR10383:SF44">
    <property type="entry name" value="SERINC-DOMAIN CONTAINING SERINE AND SPHINGOLIPID BIOSYNTHESIS PROTEIN"/>
    <property type="match status" value="1"/>
</dbReference>
<dbReference type="AlphaFoldDB" id="K3ZLM8"/>
<dbReference type="InParanoid" id="K3ZLM8"/>
<dbReference type="EMBL" id="AGNK02004608">
    <property type="status" value="NOT_ANNOTATED_CDS"/>
    <property type="molecule type" value="Genomic_DNA"/>
</dbReference>
<evidence type="ECO:0008006" key="9">
    <source>
        <dbReference type="Google" id="ProtNLM"/>
    </source>
</evidence>
<feature type="transmembrane region" description="Helical" evidence="6">
    <location>
        <begin position="74"/>
        <end position="95"/>
    </location>
</feature>
<dbReference type="InterPro" id="IPR005016">
    <property type="entry name" value="TDE1/TMS"/>
</dbReference>
<keyword evidence="4 6" id="KW-1133">Transmembrane helix</keyword>
<protein>
    <recommendedName>
        <fullName evidence="9">Serine incorporator</fullName>
    </recommendedName>
</protein>
<organism evidence="7 8">
    <name type="scientific">Setaria italica</name>
    <name type="common">Foxtail millet</name>
    <name type="synonym">Panicum italicum</name>
    <dbReference type="NCBI Taxonomy" id="4555"/>
    <lineage>
        <taxon>Eukaryota</taxon>
        <taxon>Viridiplantae</taxon>
        <taxon>Streptophyta</taxon>
        <taxon>Embryophyta</taxon>
        <taxon>Tracheophyta</taxon>
        <taxon>Spermatophyta</taxon>
        <taxon>Magnoliopsida</taxon>
        <taxon>Liliopsida</taxon>
        <taxon>Poales</taxon>
        <taxon>Poaceae</taxon>
        <taxon>PACMAD clade</taxon>
        <taxon>Panicoideae</taxon>
        <taxon>Panicodae</taxon>
        <taxon>Paniceae</taxon>
        <taxon>Cenchrinae</taxon>
        <taxon>Setaria</taxon>
    </lineage>
</organism>
<feature type="transmembrane region" description="Helical" evidence="6">
    <location>
        <begin position="149"/>
        <end position="169"/>
    </location>
</feature>
<dbReference type="PANTHER" id="PTHR10383">
    <property type="entry name" value="SERINE INCORPORATOR"/>
    <property type="match status" value="1"/>
</dbReference>
<dbReference type="eggNOG" id="KOG2592">
    <property type="taxonomic scope" value="Eukaryota"/>
</dbReference>
<keyword evidence="5 6" id="KW-0472">Membrane</keyword>
<sequence>MCLICQHPSPMAVRYVYSVLFLLANLFAWVVRQSRVTFFQGQRRGGCHGDRDCLAAEGVLIISLTTFVSSQKKILLISPNNMHIFFLVMFFSTMYTSKVQDPRNSWHCQWWPAKIILLAGSIMVSTFTPSSLIQIYGEVAPFGAGYLKVIALSVIAYGVSMVVIILMSFWPNGFYMEPGLVGAYSVFLCFAAIKSEPETDCYKKGKAGVNWKTLISFVAELIGTTYAVFSTGKDYKCIQLRNVVESEDDVPYGYGFFHFVFAMGSMYFGMLFVGWDTHHIMEKWSIDVSWTSAWVHIVNEGLAVISFGK</sequence>
<dbReference type="EnsemblPlants" id="KQK93417">
    <property type="protein sequence ID" value="KQK93417"/>
    <property type="gene ID" value="SETIT_027488mg"/>
</dbReference>
<comment type="subcellular location">
    <subcellularLocation>
        <location evidence="1">Membrane</location>
        <topology evidence="1">Multi-pass membrane protein</topology>
    </subcellularLocation>
</comment>
<feature type="transmembrane region" description="Helical" evidence="6">
    <location>
        <begin position="214"/>
        <end position="232"/>
    </location>
</feature>
<comment type="similarity">
    <text evidence="2">Belongs to the TDE1 family.</text>
</comment>
<reference evidence="7" key="2">
    <citation type="submission" date="2018-08" db="UniProtKB">
        <authorList>
            <consortium name="EnsemblPlants"/>
        </authorList>
    </citation>
    <scope>IDENTIFICATION</scope>
    <source>
        <strain evidence="7">Yugu1</strain>
    </source>
</reference>
<dbReference type="Proteomes" id="UP000004995">
    <property type="component" value="Unassembled WGS sequence"/>
</dbReference>
<reference evidence="8" key="1">
    <citation type="journal article" date="2012" name="Nat. Biotechnol.">
        <title>Reference genome sequence of the model plant Setaria.</title>
        <authorList>
            <person name="Bennetzen J.L."/>
            <person name="Schmutz J."/>
            <person name="Wang H."/>
            <person name="Percifield R."/>
            <person name="Hawkins J."/>
            <person name="Pontaroli A.C."/>
            <person name="Estep M."/>
            <person name="Feng L."/>
            <person name="Vaughn J.N."/>
            <person name="Grimwood J."/>
            <person name="Jenkins J."/>
            <person name="Barry K."/>
            <person name="Lindquist E."/>
            <person name="Hellsten U."/>
            <person name="Deshpande S."/>
            <person name="Wang X."/>
            <person name="Wu X."/>
            <person name="Mitros T."/>
            <person name="Triplett J."/>
            <person name="Yang X."/>
            <person name="Ye C.Y."/>
            <person name="Mauro-Herrera M."/>
            <person name="Wang L."/>
            <person name="Li P."/>
            <person name="Sharma M."/>
            <person name="Sharma R."/>
            <person name="Ronald P.C."/>
            <person name="Panaud O."/>
            <person name="Kellogg E.A."/>
            <person name="Brutnell T.P."/>
            <person name="Doust A.N."/>
            <person name="Tuskan G.A."/>
            <person name="Rokhsar D."/>
            <person name="Devos K.M."/>
        </authorList>
    </citation>
    <scope>NUCLEOTIDE SEQUENCE [LARGE SCALE GENOMIC DNA]</scope>
    <source>
        <strain evidence="8">cv. Yugu1</strain>
    </source>
</reference>
<feature type="transmembrane region" description="Helical" evidence="6">
    <location>
        <begin position="115"/>
        <end position="137"/>
    </location>
</feature>
<evidence type="ECO:0000256" key="3">
    <source>
        <dbReference type="ARBA" id="ARBA00022692"/>
    </source>
</evidence>
<evidence type="ECO:0000256" key="5">
    <source>
        <dbReference type="ARBA" id="ARBA00023136"/>
    </source>
</evidence>
<dbReference type="Pfam" id="PF03348">
    <property type="entry name" value="Serinc"/>
    <property type="match status" value="2"/>
</dbReference>
<dbReference type="OMA" id="NMEECYL"/>
<name>K3ZLM8_SETIT</name>
<dbReference type="HOGENOM" id="CLU_029574_1_0_1"/>
<evidence type="ECO:0000256" key="6">
    <source>
        <dbReference type="SAM" id="Phobius"/>
    </source>
</evidence>
<accession>K3ZLM8</accession>